<dbReference type="EC" id="3.1.3.36" evidence="3"/>
<gene>
    <name evidence="7" type="ORF">FA14DRAFT_127932</name>
</gene>
<dbReference type="Gene3D" id="3.60.10.10">
    <property type="entry name" value="Endonuclease/exonuclease/phosphatase"/>
    <property type="match status" value="1"/>
</dbReference>
<dbReference type="GO" id="GO:0016020">
    <property type="term" value="C:membrane"/>
    <property type="evidence" value="ECO:0007669"/>
    <property type="project" value="TreeGrafter"/>
</dbReference>
<feature type="compositionally biased region" description="Low complexity" evidence="5">
    <location>
        <begin position="1100"/>
        <end position="1113"/>
    </location>
</feature>
<feature type="region of interest" description="Disordered" evidence="5">
    <location>
        <begin position="1004"/>
        <end position="1119"/>
    </location>
</feature>
<reference evidence="7 8" key="1">
    <citation type="journal article" date="2018" name="Mol. Biol. Evol.">
        <title>Broad Genomic Sampling Reveals a Smut Pathogenic Ancestry of the Fungal Clade Ustilaginomycotina.</title>
        <authorList>
            <person name="Kijpornyongpan T."/>
            <person name="Mondo S.J."/>
            <person name="Barry K."/>
            <person name="Sandor L."/>
            <person name="Lee J."/>
            <person name="Lipzen A."/>
            <person name="Pangilinan J."/>
            <person name="LaButti K."/>
            <person name="Hainaut M."/>
            <person name="Henrissat B."/>
            <person name="Grigoriev I.V."/>
            <person name="Spatafora J.W."/>
            <person name="Aime M.C."/>
        </authorList>
    </citation>
    <scope>NUCLEOTIDE SEQUENCE [LARGE SCALE GENOMIC DNA]</scope>
    <source>
        <strain evidence="7 8">MCA 3882</strain>
    </source>
</reference>
<dbReference type="InterPro" id="IPR036691">
    <property type="entry name" value="Endo/exonu/phosph_ase_sf"/>
</dbReference>
<protein>
    <recommendedName>
        <fullName evidence="3">phosphoinositide 5-phosphatase</fullName>
        <ecNumber evidence="3">3.1.3.36</ecNumber>
    </recommendedName>
</protein>
<feature type="compositionally biased region" description="Basic and acidic residues" evidence="5">
    <location>
        <begin position="1050"/>
        <end position="1063"/>
    </location>
</feature>
<dbReference type="SUPFAM" id="SSF56219">
    <property type="entry name" value="DNase I-like"/>
    <property type="match status" value="1"/>
</dbReference>
<dbReference type="Pfam" id="PF22669">
    <property type="entry name" value="Exo_endo_phos2"/>
    <property type="match status" value="1"/>
</dbReference>
<dbReference type="InterPro" id="IPR000300">
    <property type="entry name" value="IPPc"/>
</dbReference>
<evidence type="ECO:0000256" key="3">
    <source>
        <dbReference type="ARBA" id="ARBA00013044"/>
    </source>
</evidence>
<feature type="compositionally biased region" description="Polar residues" evidence="5">
    <location>
        <begin position="1004"/>
        <end position="1032"/>
    </location>
</feature>
<dbReference type="PANTHER" id="PTHR11200">
    <property type="entry name" value="INOSITOL 5-PHOSPHATASE"/>
    <property type="match status" value="1"/>
</dbReference>
<sequence>MQVYLRESQPPSITRAIILVGDGESGAKQRRTCLILSAKSASSSSSSASSEGHRAVIETRPADEIDDFDTFRKLHDQAFGCLGLINIGSDLFVGIIDHANSVGSIRPGEKVQRVSSVRFYCLNKSLWDDNSLTYEDNYGGSLDPQGPKALPHEAGYTPSAQAGIVEHPCASIRKLMSTGTFYFAQNGTFDLSRRLEKRIGAPNSTRRHGFDERFVWNTYLMQSLHEYRSRLEPEERRALDKESFLTTVIQGYVGAFQIGPAYIALISRLSWKRAGTRFATRGVDDDGNVANFAETETLYTYEDKSMSYVQVRGSVPLFWEQQGLQAFNARIQVTRSRLASQPAFDRHFADLLEQYRHVHALNLLGARDAETVLAAAYAEHMRNSEAEEVYLSSLSKEDAINPTEGDDIESIGLTNFDFHATTRATGGLDGTKADLKRLGPVQSKRAAFGYALVDKNQLIQHQQGVFRTNCLDCLDRTNVAQDILSQDALLLCTDEGILPNSGAVLWSNHRVLWAENGDALSKIYAGTGALNSTFTRTGVGKKTLGSLLSDAAKSASRLYINNFQDKSKQNVIDALLGNMANQKPVSVYDPVHDAVNAELNERLDDFSTTRSVSIYTGTWNLAGMGPSGESLLPFLFPTKDEPDIIAIGLQEVVPLTPQQILLTDPDKLRIWETIIGDAVAKRSEKSSRYIPLRSEQLVGTAMIILIKETLLPHVRQVEAATKKTGLKGMSGNKGGVAIRLNIYDTSFCFVTAHFAAGKSNVDERNADFHTINRELGFNMGRTIDNSHHSIWFGDFNYRLEGTNEEIRPLCHCGDLEALSKRDQLIEVKETRQAFLGYKESMLVFLPTYKYDFRSQIYDTSEKMRVPAWTDRILYKSNYPFKMDLILYDRAELLTSDHRPVFALFEAEARLYDNDKRDALRKQLITKYKSIQSQNGELIPPSSAGDRLAVSDQDKESDGYLTDELPEPSSAQNAWWNDALTSEEEEGGDITSAHRVGNNNIFSKSSKASTQYARGPISTSPLPKSSSAVSANGQRRQPPQPPPNKGMTKSADSRLEKGQDDNKKSNVPPPIPSKPSIAKDTKPESTAELLPPKPAVPARPGLGSRQQSYQSQRSLLDDSD</sequence>
<feature type="domain" description="SAC" evidence="6">
    <location>
        <begin position="172"/>
        <end position="526"/>
    </location>
</feature>
<proteinExistence type="inferred from homology"/>
<dbReference type="FunCoup" id="A0A316V208">
    <property type="interactions" value="191"/>
</dbReference>
<evidence type="ECO:0000256" key="5">
    <source>
        <dbReference type="SAM" id="MobiDB-lite"/>
    </source>
</evidence>
<comment type="similarity">
    <text evidence="2">In the central section; belongs to the inositol 1,4,5-trisphosphate 5-phosphatase family.</text>
</comment>
<keyword evidence="8" id="KW-1185">Reference proteome</keyword>
<dbReference type="GO" id="GO:0043813">
    <property type="term" value="F:phosphatidylinositol-3,5-bisphosphate 5-phosphatase activity"/>
    <property type="evidence" value="ECO:0007669"/>
    <property type="project" value="TreeGrafter"/>
</dbReference>
<dbReference type="RefSeq" id="XP_025351889.1">
    <property type="nucleotide sequence ID" value="XM_025496825.1"/>
</dbReference>
<name>A0A316V208_9BASI</name>
<evidence type="ECO:0000256" key="1">
    <source>
        <dbReference type="ARBA" id="ARBA00008943"/>
    </source>
</evidence>
<evidence type="ECO:0000313" key="7">
    <source>
        <dbReference type="EMBL" id="PWN31587.1"/>
    </source>
</evidence>
<dbReference type="EMBL" id="KZ819607">
    <property type="protein sequence ID" value="PWN31587.1"/>
    <property type="molecule type" value="Genomic_DNA"/>
</dbReference>
<evidence type="ECO:0000313" key="8">
    <source>
        <dbReference type="Proteomes" id="UP000245771"/>
    </source>
</evidence>
<dbReference type="PROSITE" id="PS50275">
    <property type="entry name" value="SAC"/>
    <property type="match status" value="1"/>
</dbReference>
<evidence type="ECO:0000256" key="2">
    <source>
        <dbReference type="ARBA" id="ARBA00009678"/>
    </source>
</evidence>
<dbReference type="OrthoDB" id="405996at2759"/>
<dbReference type="GO" id="GO:0004439">
    <property type="term" value="F:phosphatidylinositol-4,5-bisphosphate 5-phosphatase activity"/>
    <property type="evidence" value="ECO:0007669"/>
    <property type="project" value="UniProtKB-EC"/>
</dbReference>
<evidence type="ECO:0000256" key="4">
    <source>
        <dbReference type="ARBA" id="ARBA00022801"/>
    </source>
</evidence>
<dbReference type="SMART" id="SM00128">
    <property type="entry name" value="IPPc"/>
    <property type="match status" value="1"/>
</dbReference>
<dbReference type="Proteomes" id="UP000245771">
    <property type="component" value="Unassembled WGS sequence"/>
</dbReference>
<dbReference type="InterPro" id="IPR002013">
    <property type="entry name" value="SAC_dom"/>
</dbReference>
<dbReference type="GO" id="GO:0005737">
    <property type="term" value="C:cytoplasm"/>
    <property type="evidence" value="ECO:0007669"/>
    <property type="project" value="TreeGrafter"/>
</dbReference>
<dbReference type="GeneID" id="37018606"/>
<dbReference type="InParanoid" id="A0A316V208"/>
<dbReference type="PANTHER" id="PTHR11200:SF257">
    <property type="entry name" value="PHOSPHOINOSITIDE 5-PHOSPHATASE"/>
    <property type="match status" value="1"/>
</dbReference>
<keyword evidence="4" id="KW-0378">Hydrolase</keyword>
<dbReference type="InterPro" id="IPR046985">
    <property type="entry name" value="IP5"/>
</dbReference>
<accession>A0A316V208</accession>
<evidence type="ECO:0000259" key="6">
    <source>
        <dbReference type="PROSITE" id="PS50275"/>
    </source>
</evidence>
<dbReference type="GO" id="GO:0046856">
    <property type="term" value="P:phosphatidylinositol dephosphorylation"/>
    <property type="evidence" value="ECO:0007669"/>
    <property type="project" value="InterPro"/>
</dbReference>
<dbReference type="AlphaFoldDB" id="A0A316V208"/>
<dbReference type="Pfam" id="PF02383">
    <property type="entry name" value="Syja_N"/>
    <property type="match status" value="1"/>
</dbReference>
<comment type="similarity">
    <text evidence="1">Belongs to the synaptojanin family.</text>
</comment>
<feature type="region of interest" description="Disordered" evidence="5">
    <location>
        <begin position="934"/>
        <end position="973"/>
    </location>
</feature>
<organism evidence="7 8">
    <name type="scientific">Meira miltonrushii</name>
    <dbReference type="NCBI Taxonomy" id="1280837"/>
    <lineage>
        <taxon>Eukaryota</taxon>
        <taxon>Fungi</taxon>
        <taxon>Dikarya</taxon>
        <taxon>Basidiomycota</taxon>
        <taxon>Ustilaginomycotina</taxon>
        <taxon>Exobasidiomycetes</taxon>
        <taxon>Exobasidiales</taxon>
        <taxon>Brachybasidiaceae</taxon>
        <taxon>Meira</taxon>
    </lineage>
</organism>
<dbReference type="STRING" id="1280837.A0A316V208"/>